<dbReference type="AlphaFoldDB" id="A0AAD4LJ02"/>
<feature type="region of interest" description="Disordered" evidence="1">
    <location>
        <begin position="126"/>
        <end position="154"/>
    </location>
</feature>
<comment type="caution">
    <text evidence="2">The sequence shown here is derived from an EMBL/GenBank/DDBJ whole genome shotgun (WGS) entry which is preliminary data.</text>
</comment>
<reference evidence="2" key="1">
    <citation type="submission" date="2022-01" db="EMBL/GenBank/DDBJ databases">
        <title>Comparative genomics reveals a dynamic genome evolution in the ectomycorrhizal milk-cap (Lactarius) mushrooms.</title>
        <authorList>
            <consortium name="DOE Joint Genome Institute"/>
            <person name="Lebreton A."/>
            <person name="Tang N."/>
            <person name="Kuo A."/>
            <person name="LaButti K."/>
            <person name="Drula E."/>
            <person name="Barry K."/>
            <person name="Clum A."/>
            <person name="Lipzen A."/>
            <person name="Mousain D."/>
            <person name="Ng V."/>
            <person name="Wang R."/>
            <person name="Wang X."/>
            <person name="Dai Y."/>
            <person name="Henrissat B."/>
            <person name="Grigoriev I.V."/>
            <person name="Guerin-Laguette A."/>
            <person name="Yu F."/>
            <person name="Martin F.M."/>
        </authorList>
    </citation>
    <scope>NUCLEOTIDE SEQUENCE</scope>
    <source>
        <strain evidence="2">QP</strain>
    </source>
</reference>
<evidence type="ECO:0000313" key="3">
    <source>
        <dbReference type="Proteomes" id="UP001201163"/>
    </source>
</evidence>
<evidence type="ECO:0000313" key="2">
    <source>
        <dbReference type="EMBL" id="KAH8992954.1"/>
    </source>
</evidence>
<dbReference type="Proteomes" id="UP001201163">
    <property type="component" value="Unassembled WGS sequence"/>
</dbReference>
<evidence type="ECO:0000256" key="1">
    <source>
        <dbReference type="SAM" id="MobiDB-lite"/>
    </source>
</evidence>
<keyword evidence="3" id="KW-1185">Reference proteome</keyword>
<organism evidence="2 3">
    <name type="scientific">Lactarius akahatsu</name>
    <dbReference type="NCBI Taxonomy" id="416441"/>
    <lineage>
        <taxon>Eukaryota</taxon>
        <taxon>Fungi</taxon>
        <taxon>Dikarya</taxon>
        <taxon>Basidiomycota</taxon>
        <taxon>Agaricomycotina</taxon>
        <taxon>Agaricomycetes</taxon>
        <taxon>Russulales</taxon>
        <taxon>Russulaceae</taxon>
        <taxon>Lactarius</taxon>
    </lineage>
</organism>
<name>A0AAD4LJ02_9AGAM</name>
<accession>A0AAD4LJ02</accession>
<protein>
    <submittedName>
        <fullName evidence="2">Uncharacterized protein</fullName>
    </submittedName>
</protein>
<sequence>MRSHDPTLPSISFVLSQARPAAPRGSRRWNRFGVRRSKSTPSFAPHPPRYPPRLDSDFLTTVDYRYSSPPRAPSRSSFALPKDIFDADAEIEIIVPSSTESEPSTESATGCSTTSHTCTYYAQHDGSHTHAKNSRSHHGHSLGPSQSLCCGHGSRPRRTRAVTAFIHVSLSAPRITKLVSRLFYWVLNRWGGVSPSRFLGHPFCAPQ</sequence>
<dbReference type="EMBL" id="JAKELL010000020">
    <property type="protein sequence ID" value="KAH8992954.1"/>
    <property type="molecule type" value="Genomic_DNA"/>
</dbReference>
<feature type="compositionally biased region" description="Basic residues" evidence="1">
    <location>
        <begin position="129"/>
        <end position="140"/>
    </location>
</feature>
<proteinExistence type="predicted"/>
<feature type="region of interest" description="Disordered" evidence="1">
    <location>
        <begin position="34"/>
        <end position="55"/>
    </location>
</feature>
<gene>
    <name evidence="2" type="ORF">EDB92DRAFT_1855877</name>
</gene>